<evidence type="ECO:0000313" key="1">
    <source>
        <dbReference type="EMBL" id="PHQ28103.1"/>
    </source>
</evidence>
<gene>
    <name evidence="1" type="ORF">CJ305_16615</name>
</gene>
<proteinExistence type="predicted"/>
<keyword evidence="2" id="KW-1185">Reference proteome</keyword>
<protein>
    <submittedName>
        <fullName evidence="1">Uncharacterized protein</fullName>
    </submittedName>
</protein>
<evidence type="ECO:0000313" key="2">
    <source>
        <dbReference type="Proteomes" id="UP000229433"/>
    </source>
</evidence>
<comment type="caution">
    <text evidence="1">The sequence shown here is derived from an EMBL/GenBank/DDBJ whole genome shotgun (WGS) entry which is preliminary data.</text>
</comment>
<reference evidence="1 2" key="1">
    <citation type="submission" date="2017-08" db="EMBL/GenBank/DDBJ databases">
        <title>The whole genome shortgun sequences of strain Leeuwenhoekiella nanhaiensis G18 from the South China Sea.</title>
        <authorList>
            <person name="Liu Q."/>
        </authorList>
    </citation>
    <scope>NUCLEOTIDE SEQUENCE [LARGE SCALE GENOMIC DNA]</scope>
    <source>
        <strain evidence="1 2">G18</strain>
    </source>
</reference>
<dbReference type="AlphaFoldDB" id="A0A2G1VMW6"/>
<organism evidence="1 2">
    <name type="scientific">Leeuwenhoekiella nanhaiensis</name>
    <dbReference type="NCBI Taxonomy" id="1655491"/>
    <lineage>
        <taxon>Bacteria</taxon>
        <taxon>Pseudomonadati</taxon>
        <taxon>Bacteroidota</taxon>
        <taxon>Flavobacteriia</taxon>
        <taxon>Flavobacteriales</taxon>
        <taxon>Flavobacteriaceae</taxon>
        <taxon>Leeuwenhoekiella</taxon>
    </lineage>
</organism>
<accession>A0A2G1VMW6</accession>
<name>A0A2G1VMW6_9FLAO</name>
<sequence length="85" mass="9642">MQKKQKIKAYFYILENYANALSCGWQTAALSHPPLPKATASACFTTDVKSRPSSTIELKILFFSPLFLQYSYKAGLKIYESLEKI</sequence>
<dbReference type="EMBL" id="NQXA01000020">
    <property type="protein sequence ID" value="PHQ28103.1"/>
    <property type="molecule type" value="Genomic_DNA"/>
</dbReference>
<dbReference type="Proteomes" id="UP000229433">
    <property type="component" value="Unassembled WGS sequence"/>
</dbReference>